<sequence>MSTTTPQVPAPLQLATAVAAVEGLALLVLAVVQVASLSGDRVALGVTTAIFFVGFGALVLACARAVRERHTWARGPLLLAQLITLGLAWNFRADILVAAVLLVVGAAGLAGLVHPQTTAALADDPEGADHAEGSENTGG</sequence>
<keyword evidence="1" id="KW-0812">Transmembrane</keyword>
<evidence type="ECO:0000256" key="1">
    <source>
        <dbReference type="SAM" id="Phobius"/>
    </source>
</evidence>
<name>A0ABP7XDH7_9ACTN</name>
<evidence type="ECO:0008006" key="4">
    <source>
        <dbReference type="Google" id="ProtNLM"/>
    </source>
</evidence>
<dbReference type="Proteomes" id="UP001501495">
    <property type="component" value="Unassembled WGS sequence"/>
</dbReference>
<dbReference type="EMBL" id="BAAAZH010000008">
    <property type="protein sequence ID" value="GAA4112595.1"/>
    <property type="molecule type" value="Genomic_DNA"/>
</dbReference>
<keyword evidence="1" id="KW-1133">Transmembrane helix</keyword>
<feature type="transmembrane region" description="Helical" evidence="1">
    <location>
        <begin position="42"/>
        <end position="60"/>
    </location>
</feature>
<organism evidence="2 3">
    <name type="scientific">Nocardioides fonticola</name>
    <dbReference type="NCBI Taxonomy" id="450363"/>
    <lineage>
        <taxon>Bacteria</taxon>
        <taxon>Bacillati</taxon>
        <taxon>Actinomycetota</taxon>
        <taxon>Actinomycetes</taxon>
        <taxon>Propionibacteriales</taxon>
        <taxon>Nocardioidaceae</taxon>
        <taxon>Nocardioides</taxon>
    </lineage>
</organism>
<gene>
    <name evidence="2" type="ORF">GCM10022215_09040</name>
</gene>
<proteinExistence type="predicted"/>
<reference evidence="3" key="1">
    <citation type="journal article" date="2019" name="Int. J. Syst. Evol. Microbiol.">
        <title>The Global Catalogue of Microorganisms (GCM) 10K type strain sequencing project: providing services to taxonomists for standard genome sequencing and annotation.</title>
        <authorList>
            <consortium name="The Broad Institute Genomics Platform"/>
            <consortium name="The Broad Institute Genome Sequencing Center for Infectious Disease"/>
            <person name="Wu L."/>
            <person name="Ma J."/>
        </authorList>
    </citation>
    <scope>NUCLEOTIDE SEQUENCE [LARGE SCALE GENOMIC DNA]</scope>
    <source>
        <strain evidence="3">JCM 16703</strain>
    </source>
</reference>
<evidence type="ECO:0000313" key="3">
    <source>
        <dbReference type="Proteomes" id="UP001501495"/>
    </source>
</evidence>
<accession>A0ABP7XDH7</accession>
<keyword evidence="1" id="KW-0472">Membrane</keyword>
<keyword evidence="3" id="KW-1185">Reference proteome</keyword>
<protein>
    <recommendedName>
        <fullName evidence="4">Integral membrane protein</fullName>
    </recommendedName>
</protein>
<feature type="transmembrane region" description="Helical" evidence="1">
    <location>
        <begin position="12"/>
        <end position="36"/>
    </location>
</feature>
<evidence type="ECO:0000313" key="2">
    <source>
        <dbReference type="EMBL" id="GAA4112595.1"/>
    </source>
</evidence>
<dbReference type="RefSeq" id="WP_344732047.1">
    <property type="nucleotide sequence ID" value="NZ_BAAAZH010000008.1"/>
</dbReference>
<comment type="caution">
    <text evidence="2">The sequence shown here is derived from an EMBL/GenBank/DDBJ whole genome shotgun (WGS) entry which is preliminary data.</text>
</comment>
<feature type="transmembrane region" description="Helical" evidence="1">
    <location>
        <begin position="95"/>
        <end position="113"/>
    </location>
</feature>